<evidence type="ECO:0000256" key="1">
    <source>
        <dbReference type="SAM" id="Phobius"/>
    </source>
</evidence>
<proteinExistence type="predicted"/>
<feature type="transmembrane region" description="Helical" evidence="1">
    <location>
        <begin position="94"/>
        <end position="119"/>
    </location>
</feature>
<sequence>MNSLLCWAIDTLSTSAMNHVVMDNAVVFPALEMAHFVGLSVLFGSLMVVDLRIIGFAKHLPLDKVSFFLRFAVIGFVINFISGALFVIGDPGRYLVNIAFWLKMFTIGLAGLNTVFFILHVKPKLYRSFAGQQLTNRARLVAWLSLILWLIVIVLGRFIPYLETP</sequence>
<reference evidence="3 4" key="1">
    <citation type="submission" date="2020-01" db="EMBL/GenBank/DDBJ databases">
        <authorList>
            <person name="Chen J."/>
            <person name="Zhu S."/>
            <person name="Yang J."/>
        </authorList>
    </citation>
    <scope>NUCLEOTIDE SEQUENCE [LARGE SCALE GENOMIC DNA]</scope>
    <source>
        <strain evidence="3 4">345S023</strain>
    </source>
</reference>
<keyword evidence="1" id="KW-1133">Transmembrane helix</keyword>
<name>A0A7X5LME5_9ALTE</name>
<evidence type="ECO:0000313" key="3">
    <source>
        <dbReference type="EMBL" id="NDV91330.1"/>
    </source>
</evidence>
<dbReference type="AlphaFoldDB" id="A0A7X5LME5"/>
<protein>
    <recommendedName>
        <fullName evidence="2">DUF6644 domain-containing protein</fullName>
    </recommendedName>
</protein>
<feature type="domain" description="DUF6644" evidence="2">
    <location>
        <begin position="33"/>
        <end position="160"/>
    </location>
</feature>
<dbReference type="InterPro" id="IPR046586">
    <property type="entry name" value="DUF6644"/>
</dbReference>
<feature type="transmembrane region" description="Helical" evidence="1">
    <location>
        <begin position="33"/>
        <end position="55"/>
    </location>
</feature>
<evidence type="ECO:0000259" key="2">
    <source>
        <dbReference type="Pfam" id="PF20349"/>
    </source>
</evidence>
<gene>
    <name evidence="3" type="ORF">GTH32_09080</name>
</gene>
<feature type="transmembrane region" description="Helical" evidence="1">
    <location>
        <begin position="67"/>
        <end position="88"/>
    </location>
</feature>
<organism evidence="3 4">
    <name type="scientific">Alteromonas profundi</name>
    <dbReference type="NCBI Taxonomy" id="2696062"/>
    <lineage>
        <taxon>Bacteria</taxon>
        <taxon>Pseudomonadati</taxon>
        <taxon>Pseudomonadota</taxon>
        <taxon>Gammaproteobacteria</taxon>
        <taxon>Alteromonadales</taxon>
        <taxon>Alteromonadaceae</taxon>
        <taxon>Alteromonas/Salinimonas group</taxon>
        <taxon>Alteromonas</taxon>
    </lineage>
</organism>
<accession>A0A7X5LME5</accession>
<dbReference type="EMBL" id="JAAAWN010000010">
    <property type="protein sequence ID" value="NDV91330.1"/>
    <property type="molecule type" value="Genomic_DNA"/>
</dbReference>
<keyword evidence="4" id="KW-1185">Reference proteome</keyword>
<keyword evidence="1" id="KW-0472">Membrane</keyword>
<feature type="transmembrane region" description="Helical" evidence="1">
    <location>
        <begin position="140"/>
        <end position="159"/>
    </location>
</feature>
<comment type="caution">
    <text evidence="3">The sequence shown here is derived from an EMBL/GenBank/DDBJ whole genome shotgun (WGS) entry which is preliminary data.</text>
</comment>
<dbReference type="Pfam" id="PF20349">
    <property type="entry name" value="DUF6644"/>
    <property type="match status" value="1"/>
</dbReference>
<evidence type="ECO:0000313" key="4">
    <source>
        <dbReference type="Proteomes" id="UP000470213"/>
    </source>
</evidence>
<keyword evidence="1" id="KW-0812">Transmembrane</keyword>
<dbReference type="Proteomes" id="UP000470213">
    <property type="component" value="Unassembled WGS sequence"/>
</dbReference>
<dbReference type="RefSeq" id="WP_163084944.1">
    <property type="nucleotide sequence ID" value="NZ_JAAAWN010000010.1"/>
</dbReference>